<dbReference type="Proteomes" id="UP001056120">
    <property type="component" value="Linkage Group LG09"/>
</dbReference>
<gene>
    <name evidence="1" type="ORF">L1987_27665</name>
</gene>
<organism evidence="1 2">
    <name type="scientific">Smallanthus sonchifolius</name>
    <dbReference type="NCBI Taxonomy" id="185202"/>
    <lineage>
        <taxon>Eukaryota</taxon>
        <taxon>Viridiplantae</taxon>
        <taxon>Streptophyta</taxon>
        <taxon>Embryophyta</taxon>
        <taxon>Tracheophyta</taxon>
        <taxon>Spermatophyta</taxon>
        <taxon>Magnoliopsida</taxon>
        <taxon>eudicotyledons</taxon>
        <taxon>Gunneridae</taxon>
        <taxon>Pentapetalae</taxon>
        <taxon>asterids</taxon>
        <taxon>campanulids</taxon>
        <taxon>Asterales</taxon>
        <taxon>Asteraceae</taxon>
        <taxon>Asteroideae</taxon>
        <taxon>Heliantheae alliance</taxon>
        <taxon>Millerieae</taxon>
        <taxon>Smallanthus</taxon>
    </lineage>
</organism>
<reference evidence="1 2" key="2">
    <citation type="journal article" date="2022" name="Mol. Ecol. Resour.">
        <title>The genomes of chicory, endive, great burdock and yacon provide insights into Asteraceae paleo-polyploidization history and plant inulin production.</title>
        <authorList>
            <person name="Fan W."/>
            <person name="Wang S."/>
            <person name="Wang H."/>
            <person name="Wang A."/>
            <person name="Jiang F."/>
            <person name="Liu H."/>
            <person name="Zhao H."/>
            <person name="Xu D."/>
            <person name="Zhang Y."/>
        </authorList>
    </citation>
    <scope>NUCLEOTIDE SEQUENCE [LARGE SCALE GENOMIC DNA]</scope>
    <source>
        <strain evidence="2">cv. Yunnan</strain>
        <tissue evidence="1">Leaves</tissue>
    </source>
</reference>
<protein>
    <submittedName>
        <fullName evidence="1">Uncharacterized protein</fullName>
    </submittedName>
</protein>
<name>A0ACB9ID86_9ASTR</name>
<sequence>MKGSPCDVKEVNRLRRKREFKVCLIRDLVSFYALGLKQVWLQMIKHGLLEQLVSVRPFPIYLVSKDP</sequence>
<keyword evidence="2" id="KW-1185">Reference proteome</keyword>
<proteinExistence type="predicted"/>
<evidence type="ECO:0000313" key="2">
    <source>
        <dbReference type="Proteomes" id="UP001056120"/>
    </source>
</evidence>
<evidence type="ECO:0000313" key="1">
    <source>
        <dbReference type="EMBL" id="KAI3805355.1"/>
    </source>
</evidence>
<comment type="caution">
    <text evidence="1">The sequence shown here is derived from an EMBL/GenBank/DDBJ whole genome shotgun (WGS) entry which is preliminary data.</text>
</comment>
<reference evidence="2" key="1">
    <citation type="journal article" date="2022" name="Mol. Ecol. Resour.">
        <title>The genomes of chicory, endive, great burdock and yacon provide insights into Asteraceae palaeo-polyploidization history and plant inulin production.</title>
        <authorList>
            <person name="Fan W."/>
            <person name="Wang S."/>
            <person name="Wang H."/>
            <person name="Wang A."/>
            <person name="Jiang F."/>
            <person name="Liu H."/>
            <person name="Zhao H."/>
            <person name="Xu D."/>
            <person name="Zhang Y."/>
        </authorList>
    </citation>
    <scope>NUCLEOTIDE SEQUENCE [LARGE SCALE GENOMIC DNA]</scope>
    <source>
        <strain evidence="2">cv. Yunnan</strain>
    </source>
</reference>
<dbReference type="EMBL" id="CM042026">
    <property type="protein sequence ID" value="KAI3805355.1"/>
    <property type="molecule type" value="Genomic_DNA"/>
</dbReference>
<accession>A0ACB9ID86</accession>